<dbReference type="RefSeq" id="WP_193743102.1">
    <property type="nucleotide sequence ID" value="NZ_CP138967.1"/>
</dbReference>
<evidence type="ECO:0000313" key="1">
    <source>
        <dbReference type="EMBL" id="KGG21298.1"/>
    </source>
</evidence>
<evidence type="ECO:0000313" key="2">
    <source>
        <dbReference type="Proteomes" id="UP000030392"/>
    </source>
</evidence>
<dbReference type="AlphaFoldDB" id="A0A0A2C4N8"/>
<proteinExistence type="predicted"/>
<gene>
    <name evidence="1" type="ORF">EV03_0632</name>
</gene>
<comment type="caution">
    <text evidence="1">The sequence shown here is derived from an EMBL/GenBank/DDBJ whole genome shotgun (WGS) entry which is preliminary data.</text>
</comment>
<organism evidence="1 2">
    <name type="scientific">Prochlorococcus marinus str. PAC1</name>
    <dbReference type="NCBI Taxonomy" id="59924"/>
    <lineage>
        <taxon>Bacteria</taxon>
        <taxon>Bacillati</taxon>
        <taxon>Cyanobacteriota</taxon>
        <taxon>Cyanophyceae</taxon>
        <taxon>Synechococcales</taxon>
        <taxon>Prochlorococcaceae</taxon>
        <taxon>Prochlorococcus</taxon>
    </lineage>
</organism>
<dbReference type="Proteomes" id="UP000030392">
    <property type="component" value="Unassembled WGS sequence"/>
</dbReference>
<protein>
    <submittedName>
        <fullName evidence="1">Uncharacterized protein</fullName>
    </submittedName>
</protein>
<name>A0A0A2C4N8_PROMR</name>
<accession>A0A0A2C4N8</accession>
<dbReference type="EMBL" id="JNAX01000007">
    <property type="protein sequence ID" value="KGG21298.1"/>
    <property type="molecule type" value="Genomic_DNA"/>
</dbReference>
<sequence length="57" mass="6726">MKSTNFNSRISTQIKSKNEEIHNLEKGITKVLLDKYKPKILEKIENLNEEKVQRRVA</sequence>
<reference evidence="2" key="1">
    <citation type="journal article" date="2014" name="Sci. Data">
        <title>Genomes of diverse isolates of the marine cyanobacterium Prochlorococcus.</title>
        <authorList>
            <person name="Biller S."/>
            <person name="Berube P."/>
            <person name="Thompson J."/>
            <person name="Kelly L."/>
            <person name="Roggensack S."/>
            <person name="Awad L."/>
            <person name="Roache-Johnson K."/>
            <person name="Ding H."/>
            <person name="Giovannoni S.J."/>
            <person name="Moore L.R."/>
            <person name="Chisholm S.W."/>
        </authorList>
    </citation>
    <scope>NUCLEOTIDE SEQUENCE [LARGE SCALE GENOMIC DNA]</scope>
    <source>
        <strain evidence="2">PAC1</strain>
    </source>
</reference>